<dbReference type="Proteomes" id="UP000422221">
    <property type="component" value="Unassembled WGS sequence"/>
</dbReference>
<organism evidence="2 3">
    <name type="scientific">Bacteroides salyersiae</name>
    <dbReference type="NCBI Taxonomy" id="291644"/>
    <lineage>
        <taxon>Bacteria</taxon>
        <taxon>Pseudomonadati</taxon>
        <taxon>Bacteroidota</taxon>
        <taxon>Bacteroidia</taxon>
        <taxon>Bacteroidales</taxon>
        <taxon>Bacteroidaceae</taxon>
        <taxon>Bacteroides</taxon>
    </lineage>
</organism>
<name>A0A7J4XFC6_9BACE</name>
<evidence type="ECO:0000313" key="2">
    <source>
        <dbReference type="EMBL" id="KAA3760906.1"/>
    </source>
</evidence>
<gene>
    <name evidence="2" type="ORF">F3F73_16650</name>
</gene>
<accession>A0A7J4XFC6</accession>
<evidence type="ECO:0000259" key="1">
    <source>
        <dbReference type="Pfam" id="PF04230"/>
    </source>
</evidence>
<protein>
    <submittedName>
        <fullName evidence="2">Polysaccharide pyruvyl transferase family protein</fullName>
    </submittedName>
</protein>
<dbReference type="RefSeq" id="WP_005929884.1">
    <property type="nucleotide sequence ID" value="NZ_CABKSE010000002.1"/>
</dbReference>
<reference evidence="2 3" key="1">
    <citation type="journal article" date="2019" name="Nat. Med.">
        <title>A library of human gut bacterial isolates paired with longitudinal multiomics data enables mechanistic microbiome research.</title>
        <authorList>
            <person name="Poyet M."/>
            <person name="Groussin M."/>
            <person name="Gibbons S.M."/>
            <person name="Avila-Pacheco J."/>
            <person name="Jiang X."/>
            <person name="Kearney S.M."/>
            <person name="Perrotta A.R."/>
            <person name="Berdy B."/>
            <person name="Zhao S."/>
            <person name="Lieberman T.D."/>
            <person name="Swanson P.K."/>
            <person name="Smith M."/>
            <person name="Roesemann S."/>
            <person name="Alexander J.E."/>
            <person name="Rich S.A."/>
            <person name="Livny J."/>
            <person name="Vlamakis H."/>
            <person name="Clish C."/>
            <person name="Bullock K."/>
            <person name="Deik A."/>
            <person name="Scott J."/>
            <person name="Pierce K.A."/>
            <person name="Xavier R.J."/>
            <person name="Alm E.J."/>
        </authorList>
    </citation>
    <scope>NUCLEOTIDE SEQUENCE [LARGE SCALE GENOMIC DNA]</scope>
    <source>
        <strain evidence="2 3">BIOML-A10</strain>
    </source>
</reference>
<proteinExistence type="predicted"/>
<dbReference type="EMBL" id="VWMK01000018">
    <property type="protein sequence ID" value="KAA3760906.1"/>
    <property type="molecule type" value="Genomic_DNA"/>
</dbReference>
<dbReference type="AlphaFoldDB" id="A0A7J4XFC6"/>
<feature type="domain" description="Polysaccharide pyruvyl transferase" evidence="1">
    <location>
        <begin position="22"/>
        <end position="272"/>
    </location>
</feature>
<sequence>MENPNLTSSVISIFDTSIAAYNTGNQIIMDAVNLEIRDIFKEHFLVQLPVEDIKTNVRRYNSLSYISFLGGTNILNSDIRNYRQWDLSFHNILVLKNIVLMGCGWFQYENIKITCYTKWAFNRVLSHQYVHSVRDTYTKEKLSSIDISSINTGCPTLWRLTNQITEKIPQKKAKRVIITLTDYNCDQERDRYLLDTCCKEYEQAYYFAQGTGDIQYLKDLGYAHKVTLLSPQLPCYNEILSQGNIDYIGTRLHAGIRALQNSVRSFIIGIDNRAIEMANDFCLPVLNQHNLSELTTLINKDYSLDLTIPFENINQWRAQFTSK</sequence>
<dbReference type="GO" id="GO:0016740">
    <property type="term" value="F:transferase activity"/>
    <property type="evidence" value="ECO:0007669"/>
    <property type="project" value="UniProtKB-KW"/>
</dbReference>
<comment type="caution">
    <text evidence="2">The sequence shown here is derived from an EMBL/GenBank/DDBJ whole genome shotgun (WGS) entry which is preliminary data.</text>
</comment>
<dbReference type="Pfam" id="PF04230">
    <property type="entry name" value="PS_pyruv_trans"/>
    <property type="match status" value="1"/>
</dbReference>
<keyword evidence="2" id="KW-0808">Transferase</keyword>
<evidence type="ECO:0000313" key="3">
    <source>
        <dbReference type="Proteomes" id="UP000422221"/>
    </source>
</evidence>
<dbReference type="InterPro" id="IPR007345">
    <property type="entry name" value="Polysacch_pyruvyl_Trfase"/>
</dbReference>